<evidence type="ECO:0000313" key="2">
    <source>
        <dbReference type="Proteomes" id="UP000256379"/>
    </source>
</evidence>
<comment type="caution">
    <text evidence="1">The sequence shown here is derived from an EMBL/GenBank/DDBJ whole genome shotgun (WGS) entry which is preliminary data.</text>
</comment>
<proteinExistence type="predicted"/>
<gene>
    <name evidence="1" type="ORF">CQA53_10280</name>
</gene>
<reference evidence="1 2" key="1">
    <citation type="submission" date="2018-04" db="EMBL/GenBank/DDBJ databases">
        <title>Novel Campyloabacter and Helicobacter Species and Strains.</title>
        <authorList>
            <person name="Mannion A.J."/>
            <person name="Shen Z."/>
            <person name="Fox J.G."/>
        </authorList>
    </citation>
    <scope>NUCLEOTIDE SEQUENCE [LARGE SCALE GENOMIC DNA]</scope>
    <source>
        <strain evidence="1 2">MIT 17-337</strain>
    </source>
</reference>
<dbReference type="Proteomes" id="UP000256379">
    <property type="component" value="Unassembled WGS sequence"/>
</dbReference>
<protein>
    <submittedName>
        <fullName evidence="1">Uncharacterized protein</fullName>
    </submittedName>
</protein>
<evidence type="ECO:0000313" key="1">
    <source>
        <dbReference type="EMBL" id="RDU61338.1"/>
    </source>
</evidence>
<name>A0A3D8I887_9HELI</name>
<dbReference type="EMBL" id="NXLQ01000059">
    <property type="protein sequence ID" value="RDU61338.1"/>
    <property type="molecule type" value="Genomic_DNA"/>
</dbReference>
<feature type="non-terminal residue" evidence="1">
    <location>
        <position position="1"/>
    </location>
</feature>
<keyword evidence="2" id="KW-1185">Reference proteome</keyword>
<accession>A0A3D8I887</accession>
<organism evidence="1 2">
    <name type="scientific">Helicobacter didelphidarum</name>
    <dbReference type="NCBI Taxonomy" id="2040648"/>
    <lineage>
        <taxon>Bacteria</taxon>
        <taxon>Pseudomonadati</taxon>
        <taxon>Campylobacterota</taxon>
        <taxon>Epsilonproteobacteria</taxon>
        <taxon>Campylobacterales</taxon>
        <taxon>Helicobacteraceae</taxon>
        <taxon>Helicobacter</taxon>
    </lineage>
</organism>
<dbReference type="AlphaFoldDB" id="A0A3D8I887"/>
<sequence>DSKINAYHVYSDTGKGSSRKVTKDRVTSIELKMVESRLRLKFDGQTLCLLENERKLGEWEARSGTPLSPIDTNKESKRNRFKIRNKDKFYYYDDETHKKQDDKIHTDSSKPMAEGNYNVTLSYDKEQLNILNIDLLGNQKDICTLFNLHRIPQDLSIPLKVKYQKRVLIIIERFQQTLESTKARMNIYIDGKRVNSNGNIIGEKTGQYEYFNPLTTSQEEKDNPYAYILDRPGPDTIAGEVKLRIPSGRYDVEWHKNVGNIGAYNQNVLNLKNNFVDKNRNILIHNGDTKATSPKNSDGCLIIAKEEAKSNGIVLDNVLKADSSKKHELTKAIKKIDDKIGFIDKFLYGDNNKTNHSSPYQVVEHIEIRVMNNFPQDIITTQSIPMLSKEQERKQSIIDNTPAIFNIEGYERGMSSDIPWYQKHDFEEVTENQSIIDRIVCVNTETSHINHNRLVKAIIYLESTHGYYDAYYPWNKSFRPMNVNYDYWIELAKQMNYTKEQVKNNKEINILMGYELVKRIIARLENPTIEKIGTLYNALAKERNSSYGAVLRYYYDNQTWLKPKPPTFQDLIDYMRNNPPATKGF</sequence>